<dbReference type="Proteomes" id="UP001202831">
    <property type="component" value="Unassembled WGS sequence"/>
</dbReference>
<gene>
    <name evidence="2" type="ORF">L2725_02840</name>
</gene>
<protein>
    <recommendedName>
        <fullName evidence="4">Lipoprotein</fullName>
    </recommendedName>
</protein>
<proteinExistence type="predicted"/>
<dbReference type="PROSITE" id="PS51257">
    <property type="entry name" value="PROKAR_LIPOPROTEIN"/>
    <property type="match status" value="1"/>
</dbReference>
<dbReference type="RefSeq" id="WP_249247548.1">
    <property type="nucleotide sequence ID" value="NZ_JAKIKT010000001.1"/>
</dbReference>
<evidence type="ECO:0000313" key="2">
    <source>
        <dbReference type="EMBL" id="MCL2912727.1"/>
    </source>
</evidence>
<feature type="chain" id="PRO_5045410548" description="Lipoprotein" evidence="1">
    <location>
        <begin position="20"/>
        <end position="179"/>
    </location>
</feature>
<organism evidence="2 3">
    <name type="scientific">Shewanella corallii</name>
    <dbReference type="NCBI Taxonomy" id="560080"/>
    <lineage>
        <taxon>Bacteria</taxon>
        <taxon>Pseudomonadati</taxon>
        <taxon>Pseudomonadota</taxon>
        <taxon>Gammaproteobacteria</taxon>
        <taxon>Alteromonadales</taxon>
        <taxon>Shewanellaceae</taxon>
        <taxon>Shewanella</taxon>
    </lineage>
</organism>
<accession>A0ABT0N4K8</accession>
<comment type="caution">
    <text evidence="2">The sequence shown here is derived from an EMBL/GenBank/DDBJ whole genome shotgun (WGS) entry which is preliminary data.</text>
</comment>
<name>A0ABT0N4K8_9GAMM</name>
<dbReference type="EMBL" id="JAKIKT010000001">
    <property type="protein sequence ID" value="MCL2912727.1"/>
    <property type="molecule type" value="Genomic_DNA"/>
</dbReference>
<feature type="signal peptide" evidence="1">
    <location>
        <begin position="1"/>
        <end position="19"/>
    </location>
</feature>
<keyword evidence="1" id="KW-0732">Signal</keyword>
<evidence type="ECO:0000256" key="1">
    <source>
        <dbReference type="SAM" id="SignalP"/>
    </source>
</evidence>
<reference evidence="2 3" key="1">
    <citation type="submission" date="2022-01" db="EMBL/GenBank/DDBJ databases">
        <title>Whole genome-based taxonomy of the Shewanellaceae.</title>
        <authorList>
            <person name="Martin-Rodriguez A.J."/>
        </authorList>
    </citation>
    <scope>NUCLEOTIDE SEQUENCE [LARGE SCALE GENOMIC DNA]</scope>
    <source>
        <strain evidence="2 3">DSM 21332</strain>
    </source>
</reference>
<keyword evidence="3" id="KW-1185">Reference proteome</keyword>
<evidence type="ECO:0008006" key="4">
    <source>
        <dbReference type="Google" id="ProtNLM"/>
    </source>
</evidence>
<evidence type="ECO:0000313" key="3">
    <source>
        <dbReference type="Proteomes" id="UP001202831"/>
    </source>
</evidence>
<sequence>MKSLANLLMAIIISISLGACSSNYPNQDPIGQAFPTVPGTTLTKEQVMLPEHFQGRPVIVLLGYVQDAQFDIDRWLIGLDMTQTKADVFEVPTIAGMVPRMFETQINNGMRAGIPKALWGGVITVFEDGDKVQALTGNMNPNNARVLLLDSKGKIRFFYDEGFAVAPLKALRSELASLQ</sequence>